<evidence type="ECO:0000313" key="2">
    <source>
        <dbReference type="Proteomes" id="UP000887159"/>
    </source>
</evidence>
<dbReference type="Proteomes" id="UP000887159">
    <property type="component" value="Unassembled WGS sequence"/>
</dbReference>
<sequence length="91" mass="10211">MVWTISLEEFLINGSILQGSKELRLSNLIVKSEKTQFGSFLLGVPSGAPHSKKPTKEYLFRIVIAAAMFQKRRPCNSQKKTTGNEINTLSR</sequence>
<comment type="caution">
    <text evidence="1">The sequence shown here is derived from an EMBL/GenBank/DDBJ whole genome shotgun (WGS) entry which is preliminary data.</text>
</comment>
<organism evidence="1 2">
    <name type="scientific">Trichonephila clavipes</name>
    <name type="common">Golden silk orbweaver</name>
    <name type="synonym">Nephila clavipes</name>
    <dbReference type="NCBI Taxonomy" id="2585209"/>
    <lineage>
        <taxon>Eukaryota</taxon>
        <taxon>Metazoa</taxon>
        <taxon>Ecdysozoa</taxon>
        <taxon>Arthropoda</taxon>
        <taxon>Chelicerata</taxon>
        <taxon>Arachnida</taxon>
        <taxon>Araneae</taxon>
        <taxon>Araneomorphae</taxon>
        <taxon>Entelegynae</taxon>
        <taxon>Araneoidea</taxon>
        <taxon>Nephilidae</taxon>
        <taxon>Trichonephila</taxon>
    </lineage>
</organism>
<evidence type="ECO:0000313" key="1">
    <source>
        <dbReference type="EMBL" id="GFY22950.1"/>
    </source>
</evidence>
<reference evidence="1" key="1">
    <citation type="submission" date="2020-08" db="EMBL/GenBank/DDBJ databases">
        <title>Multicomponent nature underlies the extraordinary mechanical properties of spider dragline silk.</title>
        <authorList>
            <person name="Kono N."/>
            <person name="Nakamura H."/>
            <person name="Mori M."/>
            <person name="Yoshida Y."/>
            <person name="Ohtoshi R."/>
            <person name="Malay A.D."/>
            <person name="Moran D.A.P."/>
            <person name="Tomita M."/>
            <person name="Numata K."/>
            <person name="Arakawa K."/>
        </authorList>
    </citation>
    <scope>NUCLEOTIDE SEQUENCE</scope>
</reference>
<dbReference type="EMBL" id="BMAU01021361">
    <property type="protein sequence ID" value="GFY22950.1"/>
    <property type="molecule type" value="Genomic_DNA"/>
</dbReference>
<name>A0A8X7B836_TRICX</name>
<gene>
    <name evidence="1" type="ORF">TNCV_2182111</name>
</gene>
<protein>
    <submittedName>
        <fullName evidence="1">Uncharacterized protein</fullName>
    </submittedName>
</protein>
<keyword evidence="2" id="KW-1185">Reference proteome</keyword>
<dbReference type="AlphaFoldDB" id="A0A8X7B836"/>
<proteinExistence type="predicted"/>
<accession>A0A8X7B836</accession>